<feature type="transmembrane region" description="Helical" evidence="4">
    <location>
        <begin position="106"/>
        <end position="128"/>
    </location>
</feature>
<evidence type="ECO:0000313" key="6">
    <source>
        <dbReference type="EMBL" id="ELZ13704.1"/>
    </source>
</evidence>
<dbReference type="SUPFAM" id="SSF55785">
    <property type="entry name" value="PYP-like sensor domain (PAS domain)"/>
    <property type="match status" value="1"/>
</dbReference>
<sequence length="692" mass="75784">MVSLFVWSATYAVGLLVTDTGWRMLVLRVMWIGLATLYVWWFLFALTYTGHGDFVTRRSVGTLLIIPTIVTVGIWTNPWHHLFWIDQSVVIVDGLAVMDPVFGPLFWVQVVFSYALIAIGASLLLRLIYRSEYLYADQSVLLLVGIAAPLAMNMIDIMGLLPQPGVDYTPHAFTVTGLAFGYALFRHQLFDLVPATRQLGRNAAINQLDDGVIIVDTGHRIVYCNAAAGDVIGSDPADVLGVAVRTVVDDSRIDFGSEDGLAEIERDDRTYEVRTSPITDRRDRLIGHTLVVHDVTARAEREHELATQRDELATVNDLNSVLRGVNQGLVSATSREEIEQTVCERVVAADLYRTACVGDVATWTGDADRWLVVGTDSHASTPPAIDDGIDGDRISDEGPEDGPRAEHVTTDDGIWTIVPLVYGRTVYGALGLYTDRSTVSDRERTVLGELGETVGHAINAVETRRLLSAEAVIELELQCTDESDPLVAASADAACTLDVAGIVPGKESMTVAYVCVEGTTADEAAERLRTAASGRIRIIREDAEGGLLEWQVSGDAVLGSLEAHGAHVREVRADIGETRYEIEIASEADVRTMLDRVTRQFPATRVLSKRERSGPVDRPDAISGDVLGELTDRQQEAIEAAYRAGYFNWPRDSNAEEVAETLDISSATLHGHLRKAHHSVLSQIFDDSPRER</sequence>
<evidence type="ECO:0000313" key="7">
    <source>
        <dbReference type="Proteomes" id="UP000011560"/>
    </source>
</evidence>
<dbReference type="EMBL" id="AOIQ01000006">
    <property type="protein sequence ID" value="ELZ13704.1"/>
    <property type="molecule type" value="Genomic_DNA"/>
</dbReference>
<evidence type="ECO:0000256" key="3">
    <source>
        <dbReference type="SAM" id="MobiDB-lite"/>
    </source>
</evidence>
<reference evidence="6 7" key="1">
    <citation type="journal article" date="2014" name="PLoS Genet.">
        <title>Phylogenetically driven sequencing of extremely halophilic archaea reveals strategies for static and dynamic osmo-response.</title>
        <authorList>
            <person name="Becker E.A."/>
            <person name="Seitzer P.M."/>
            <person name="Tritt A."/>
            <person name="Larsen D."/>
            <person name="Krusor M."/>
            <person name="Yao A.I."/>
            <person name="Wu D."/>
            <person name="Madern D."/>
            <person name="Eisen J.A."/>
            <person name="Darling A.E."/>
            <person name="Facciotti M.T."/>
        </authorList>
    </citation>
    <scope>NUCLEOTIDE SEQUENCE [LARGE SCALE GENOMIC DNA]</scope>
    <source>
        <strain evidence="6 7">JCM 14624</strain>
    </source>
</reference>
<dbReference type="InterPro" id="IPR000014">
    <property type="entry name" value="PAS"/>
</dbReference>
<dbReference type="PROSITE" id="PS50112">
    <property type="entry name" value="PAS"/>
    <property type="match status" value="1"/>
</dbReference>
<name>M0BVK7_9EURY</name>
<organism evidence="6 7">
    <name type="scientific">Halovivax asiaticus JCM 14624</name>
    <dbReference type="NCBI Taxonomy" id="1227490"/>
    <lineage>
        <taxon>Archaea</taxon>
        <taxon>Methanobacteriati</taxon>
        <taxon>Methanobacteriota</taxon>
        <taxon>Stenosarchaea group</taxon>
        <taxon>Halobacteria</taxon>
        <taxon>Halobacteriales</taxon>
        <taxon>Natrialbaceae</taxon>
        <taxon>Halovivax</taxon>
    </lineage>
</organism>
<comment type="caution">
    <text evidence="6">The sequence shown here is derived from an EMBL/GenBank/DDBJ whole genome shotgun (WGS) entry which is preliminary data.</text>
</comment>
<keyword evidence="1" id="KW-0805">Transcription regulation</keyword>
<dbReference type="SMART" id="SM00091">
    <property type="entry name" value="PAS"/>
    <property type="match status" value="1"/>
</dbReference>
<feature type="transmembrane region" description="Helical" evidence="4">
    <location>
        <begin position="60"/>
        <end position="76"/>
    </location>
</feature>
<keyword evidence="2" id="KW-0804">Transcription</keyword>
<keyword evidence="4" id="KW-1133">Transmembrane helix</keyword>
<dbReference type="STRING" id="1227490.C479_02626"/>
<feature type="region of interest" description="Disordered" evidence="3">
    <location>
        <begin position="381"/>
        <end position="407"/>
    </location>
</feature>
<dbReference type="InterPro" id="IPR007050">
    <property type="entry name" value="HTH_bacterioopsin"/>
</dbReference>
<feature type="compositionally biased region" description="Basic and acidic residues" evidence="3">
    <location>
        <begin position="390"/>
        <end position="407"/>
    </location>
</feature>
<evidence type="ECO:0000256" key="2">
    <source>
        <dbReference type="ARBA" id="ARBA00023163"/>
    </source>
</evidence>
<evidence type="ECO:0000256" key="1">
    <source>
        <dbReference type="ARBA" id="ARBA00023015"/>
    </source>
</evidence>
<keyword evidence="4" id="KW-0472">Membrane</keyword>
<dbReference type="InterPro" id="IPR031621">
    <property type="entry name" value="HisKA_7TM"/>
</dbReference>
<dbReference type="InterPro" id="IPR035965">
    <property type="entry name" value="PAS-like_dom_sf"/>
</dbReference>
<dbReference type="Pfam" id="PF13426">
    <property type="entry name" value="PAS_9"/>
    <property type="match status" value="1"/>
</dbReference>
<dbReference type="Gene3D" id="3.30.450.20">
    <property type="entry name" value="PAS domain"/>
    <property type="match status" value="1"/>
</dbReference>
<proteinExistence type="predicted"/>
<evidence type="ECO:0000256" key="4">
    <source>
        <dbReference type="SAM" id="Phobius"/>
    </source>
</evidence>
<dbReference type="AlphaFoldDB" id="M0BVK7"/>
<keyword evidence="7" id="KW-1185">Reference proteome</keyword>
<dbReference type="InterPro" id="IPR031803">
    <property type="entry name" value="BAT_GAF/HTH-assoc"/>
</dbReference>
<dbReference type="Pfam" id="PF16927">
    <property type="entry name" value="HisKA_7TM"/>
    <property type="match status" value="1"/>
</dbReference>
<feature type="transmembrane region" description="Helical" evidence="4">
    <location>
        <begin position="30"/>
        <end position="48"/>
    </location>
</feature>
<accession>M0BVK7</accession>
<dbReference type="Pfam" id="PF04967">
    <property type="entry name" value="HTH_10"/>
    <property type="match status" value="1"/>
</dbReference>
<keyword evidence="4" id="KW-0812">Transmembrane</keyword>
<dbReference type="PANTHER" id="PTHR34236">
    <property type="entry name" value="DIMETHYL SULFOXIDE REDUCTASE TRANSCRIPTIONAL ACTIVATOR"/>
    <property type="match status" value="1"/>
</dbReference>
<feature type="transmembrane region" description="Helical" evidence="4">
    <location>
        <begin position="140"/>
        <end position="162"/>
    </location>
</feature>
<gene>
    <name evidence="6" type="ORF">C479_02626</name>
</gene>
<evidence type="ECO:0000259" key="5">
    <source>
        <dbReference type="PROSITE" id="PS50112"/>
    </source>
</evidence>
<dbReference type="PANTHER" id="PTHR34236:SF1">
    <property type="entry name" value="DIMETHYL SULFOXIDE REDUCTASE TRANSCRIPTIONAL ACTIVATOR"/>
    <property type="match status" value="1"/>
</dbReference>
<dbReference type="Proteomes" id="UP000011560">
    <property type="component" value="Unassembled WGS sequence"/>
</dbReference>
<dbReference type="NCBIfam" id="TIGR00229">
    <property type="entry name" value="sensory_box"/>
    <property type="match status" value="1"/>
</dbReference>
<dbReference type="Pfam" id="PF15915">
    <property type="entry name" value="BAT"/>
    <property type="match status" value="1"/>
</dbReference>
<feature type="domain" description="PAS" evidence="5">
    <location>
        <begin position="204"/>
        <end position="241"/>
    </location>
</feature>
<dbReference type="CDD" id="cd00130">
    <property type="entry name" value="PAS"/>
    <property type="match status" value="1"/>
</dbReference>
<protein>
    <submittedName>
        <fullName evidence="6">PAS/PAC sensor protein</fullName>
    </submittedName>
</protein>